<dbReference type="EMBL" id="FNIZ01000005">
    <property type="protein sequence ID" value="SDO50915.1"/>
    <property type="molecule type" value="Genomic_DNA"/>
</dbReference>
<evidence type="ECO:0000313" key="4">
    <source>
        <dbReference type="EMBL" id="SDO50915.1"/>
    </source>
</evidence>
<proteinExistence type="inferred from homology"/>
<keyword evidence="5" id="KW-1185">Reference proteome</keyword>
<organism evidence="4 5">
    <name type="scientific">Halobacillus aidingensis</name>
    <dbReference type="NCBI Taxonomy" id="240303"/>
    <lineage>
        <taxon>Bacteria</taxon>
        <taxon>Bacillati</taxon>
        <taxon>Bacillota</taxon>
        <taxon>Bacilli</taxon>
        <taxon>Bacillales</taxon>
        <taxon>Bacillaceae</taxon>
        <taxon>Halobacillus</taxon>
    </lineage>
</organism>
<dbReference type="EC" id="4.2.1.-" evidence="3"/>
<dbReference type="AlphaFoldDB" id="A0A1H0K4H8"/>
<dbReference type="FunFam" id="3.30.2040.10:FF:000001">
    <property type="entry name" value="D-glutamate cyclase, mitochondrial"/>
    <property type="match status" value="1"/>
</dbReference>
<evidence type="ECO:0000256" key="1">
    <source>
        <dbReference type="ARBA" id="ARBA00007896"/>
    </source>
</evidence>
<protein>
    <recommendedName>
        <fullName evidence="3">Putative hydro-lyase SAMN05421677_105220</fullName>
        <ecNumber evidence="3">4.2.1.-</ecNumber>
    </recommendedName>
</protein>
<dbReference type="InterPro" id="IPR038021">
    <property type="entry name" value="Putative_hydro-lyase"/>
</dbReference>
<dbReference type="GO" id="GO:0016829">
    <property type="term" value="F:lyase activity"/>
    <property type="evidence" value="ECO:0007669"/>
    <property type="project" value="UniProtKB-KW"/>
</dbReference>
<evidence type="ECO:0000256" key="2">
    <source>
        <dbReference type="ARBA" id="ARBA00023239"/>
    </source>
</evidence>
<dbReference type="SUPFAM" id="SSF160920">
    <property type="entry name" value="PSTPO5379-like"/>
    <property type="match status" value="1"/>
</dbReference>
<dbReference type="PANTHER" id="PTHR32022">
    <property type="entry name" value="D-GLUTAMATE CYCLASE, MITOCHONDRIAL"/>
    <property type="match status" value="1"/>
</dbReference>
<dbReference type="Proteomes" id="UP000198860">
    <property type="component" value="Unassembled WGS sequence"/>
</dbReference>
<name>A0A1H0K4H8_HALAD</name>
<dbReference type="Gene3D" id="3.40.1640.10">
    <property type="entry name" value="PSTPO5379-like"/>
    <property type="match status" value="1"/>
</dbReference>
<dbReference type="HAMAP" id="MF_01830">
    <property type="entry name" value="Hydro_lyase"/>
    <property type="match status" value="1"/>
</dbReference>
<dbReference type="Pfam" id="PF07286">
    <property type="entry name" value="D-Glu_cyclase"/>
    <property type="match status" value="1"/>
</dbReference>
<dbReference type="InterPro" id="IPR009906">
    <property type="entry name" value="D-Glu_cyclase"/>
</dbReference>
<dbReference type="PIRSF" id="PIRSF029755">
    <property type="entry name" value="UCP029755"/>
    <property type="match status" value="1"/>
</dbReference>
<sequence>MMEPFNVRTAMRKEEHTGTTSGLCEGYIQTNMVTLPKEYAFDFLLFCMRNPKPCPLVEVMEAGQTVPQAADADIRTDLPRYRIYRDGKFAEEVLNISDVWQDDFVTFLIGCSFTFEKALLDGGIPLFHQEQKKVVPMFDTTIPLESAGIFKGNMVVSMRAVPNHLVDQALAISDRFEQSHGSPVHIGSPEEIGIKDLQSPDYGQAVDFDPAEATPVFWACGVTPQNAALQAKPSMMITHAPGHMLITDQLDPNYKNG</sequence>
<accession>A0A1H0K4H8</accession>
<dbReference type="STRING" id="240303.SAMN05421677_105220"/>
<keyword evidence="2 3" id="KW-0456">Lyase</keyword>
<dbReference type="PANTHER" id="PTHR32022:SF10">
    <property type="entry name" value="D-GLUTAMATE CYCLASE, MITOCHONDRIAL"/>
    <property type="match status" value="1"/>
</dbReference>
<dbReference type="InterPro" id="IPR016938">
    <property type="entry name" value="UPF0317"/>
</dbReference>
<evidence type="ECO:0000256" key="3">
    <source>
        <dbReference type="HAMAP-Rule" id="MF_01830"/>
    </source>
</evidence>
<dbReference type="Gene3D" id="3.30.2040.10">
    <property type="entry name" value="PSTPO5379-like domain"/>
    <property type="match status" value="1"/>
</dbReference>
<comment type="similarity">
    <text evidence="1 3">Belongs to the D-glutamate cyclase family.</text>
</comment>
<dbReference type="NCBIfam" id="NF003969">
    <property type="entry name" value="PRK05463.1"/>
    <property type="match status" value="1"/>
</dbReference>
<gene>
    <name evidence="4" type="ORF">SAMN05421677_105220</name>
</gene>
<evidence type="ECO:0000313" key="5">
    <source>
        <dbReference type="Proteomes" id="UP000198860"/>
    </source>
</evidence>
<reference evidence="5" key="1">
    <citation type="submission" date="2016-10" db="EMBL/GenBank/DDBJ databases">
        <authorList>
            <person name="Varghese N."/>
            <person name="Submissions S."/>
        </authorList>
    </citation>
    <scope>NUCLEOTIDE SEQUENCE [LARGE SCALE GENOMIC DNA]</scope>
    <source>
        <strain evidence="5">CGMCC 1.3703</strain>
    </source>
</reference>